<keyword evidence="4" id="KW-0694">RNA-binding</keyword>
<comment type="caution">
    <text evidence="7">The sequence shown here is derived from an EMBL/GenBank/DDBJ whole genome shotgun (WGS) entry which is preliminary data.</text>
</comment>
<evidence type="ECO:0000313" key="7">
    <source>
        <dbReference type="EMBL" id="NGO39343.1"/>
    </source>
</evidence>
<organism evidence="7 8">
    <name type="scientific">Limisphaera ngatamarikiensis</name>
    <dbReference type="NCBI Taxonomy" id="1324935"/>
    <lineage>
        <taxon>Bacteria</taxon>
        <taxon>Pseudomonadati</taxon>
        <taxon>Verrucomicrobiota</taxon>
        <taxon>Verrucomicrobiia</taxon>
        <taxon>Limisphaerales</taxon>
        <taxon>Limisphaeraceae</taxon>
        <taxon>Limisphaera</taxon>
    </lineage>
</organism>
<dbReference type="SUPFAM" id="SSF53335">
    <property type="entry name" value="S-adenosyl-L-methionine-dependent methyltransferases"/>
    <property type="match status" value="1"/>
</dbReference>
<accession>A0A6M1RNU5</accession>
<dbReference type="AlphaFoldDB" id="A0A6M1RNU5"/>
<dbReference type="InterPro" id="IPR001737">
    <property type="entry name" value="KsgA/Erm"/>
</dbReference>
<keyword evidence="1 7" id="KW-0489">Methyltransferase</keyword>
<dbReference type="GO" id="GO:0000179">
    <property type="term" value="F:rRNA (adenine-N6,N6-)-dimethyltransferase activity"/>
    <property type="evidence" value="ECO:0007669"/>
    <property type="project" value="InterPro"/>
</dbReference>
<dbReference type="InterPro" id="IPR041698">
    <property type="entry name" value="Methyltransf_25"/>
</dbReference>
<evidence type="ECO:0000256" key="4">
    <source>
        <dbReference type="ARBA" id="ARBA00022884"/>
    </source>
</evidence>
<dbReference type="PANTHER" id="PTHR11727:SF7">
    <property type="entry name" value="DIMETHYLADENOSINE TRANSFERASE-RELATED"/>
    <property type="match status" value="1"/>
</dbReference>
<gene>
    <name evidence="7" type="ORF">G4L39_08020</name>
</gene>
<evidence type="ECO:0000256" key="5">
    <source>
        <dbReference type="SAM" id="MobiDB-lite"/>
    </source>
</evidence>
<dbReference type="CDD" id="cd02440">
    <property type="entry name" value="AdoMet_MTases"/>
    <property type="match status" value="1"/>
</dbReference>
<dbReference type="GO" id="GO:0003723">
    <property type="term" value="F:RNA binding"/>
    <property type="evidence" value="ECO:0007669"/>
    <property type="project" value="UniProtKB-KW"/>
</dbReference>
<dbReference type="Proteomes" id="UP000477311">
    <property type="component" value="Unassembled WGS sequence"/>
</dbReference>
<evidence type="ECO:0000256" key="2">
    <source>
        <dbReference type="ARBA" id="ARBA00022679"/>
    </source>
</evidence>
<feature type="region of interest" description="Disordered" evidence="5">
    <location>
        <begin position="1"/>
        <end position="31"/>
    </location>
</feature>
<keyword evidence="8" id="KW-1185">Reference proteome</keyword>
<evidence type="ECO:0000256" key="1">
    <source>
        <dbReference type="ARBA" id="ARBA00022603"/>
    </source>
</evidence>
<feature type="non-terminal residue" evidence="7">
    <location>
        <position position="238"/>
    </location>
</feature>
<name>A0A6M1RNU5_9BACT</name>
<dbReference type="InterPro" id="IPR029063">
    <property type="entry name" value="SAM-dependent_MTases_sf"/>
</dbReference>
<evidence type="ECO:0000259" key="6">
    <source>
        <dbReference type="SMART" id="SM00650"/>
    </source>
</evidence>
<evidence type="ECO:0000313" key="8">
    <source>
        <dbReference type="Proteomes" id="UP000477311"/>
    </source>
</evidence>
<sequence length="238" mass="26807">PHQTRGPQPPPQAPPPNPWGRTVPARTSAPVPGTAHLRRLLRAVADTPLILWHYATHPRRIGAVAPSSRFLAQAMARWVPIPPGGYVLELGAGTGAVTECLLLRSVPPEQLVAVETMPRMVEVLRKRFPGIHILQGDARQLTDLLRQHLGPNVPVSAVVSSLPLRAFSPKDQQQVVRQIQQLLHPGRRWIQFRYRLRHEPSLHWPGFRVRQTIVVWWNIPPARVVLYERTTEPNPTPD</sequence>
<keyword evidence="2 7" id="KW-0808">Transferase</keyword>
<feature type="non-terminal residue" evidence="7">
    <location>
        <position position="1"/>
    </location>
</feature>
<proteinExistence type="predicted"/>
<feature type="compositionally biased region" description="Pro residues" evidence="5">
    <location>
        <begin position="7"/>
        <end position="18"/>
    </location>
</feature>
<keyword evidence="3" id="KW-0949">S-adenosyl-L-methionine</keyword>
<evidence type="ECO:0000256" key="3">
    <source>
        <dbReference type="ARBA" id="ARBA00022691"/>
    </source>
</evidence>
<feature type="domain" description="Ribosomal RNA adenine methylase transferase N-terminal" evidence="6">
    <location>
        <begin position="71"/>
        <end position="220"/>
    </location>
</feature>
<dbReference type="Pfam" id="PF13649">
    <property type="entry name" value="Methyltransf_25"/>
    <property type="match status" value="1"/>
</dbReference>
<dbReference type="EMBL" id="JAAKYA010000053">
    <property type="protein sequence ID" value="NGO39343.1"/>
    <property type="molecule type" value="Genomic_DNA"/>
</dbReference>
<reference evidence="7 8" key="1">
    <citation type="submission" date="2020-02" db="EMBL/GenBank/DDBJ databases">
        <title>Draft genome sequence of Limisphaera ngatamarikiensis NGM72.4T, a thermophilic Verrucomicrobia grouped in subdivision 3.</title>
        <authorList>
            <person name="Carere C.R."/>
            <person name="Steen J."/>
            <person name="Hugenholtz P."/>
            <person name="Stott M.B."/>
        </authorList>
    </citation>
    <scope>NUCLEOTIDE SEQUENCE [LARGE SCALE GENOMIC DNA]</scope>
    <source>
        <strain evidence="7 8">NGM72.4</strain>
    </source>
</reference>
<dbReference type="SMART" id="SM00650">
    <property type="entry name" value="rADc"/>
    <property type="match status" value="1"/>
</dbReference>
<dbReference type="PANTHER" id="PTHR11727">
    <property type="entry name" value="DIMETHYLADENOSINE TRANSFERASE"/>
    <property type="match status" value="1"/>
</dbReference>
<protein>
    <submittedName>
        <fullName evidence="7">Methyltransferase domain-containing protein</fullName>
    </submittedName>
</protein>
<dbReference type="InterPro" id="IPR020598">
    <property type="entry name" value="rRNA_Ade_methylase_Trfase_N"/>
</dbReference>
<dbReference type="Gene3D" id="3.40.50.150">
    <property type="entry name" value="Vaccinia Virus protein VP39"/>
    <property type="match status" value="1"/>
</dbReference>